<evidence type="ECO:0000313" key="3">
    <source>
        <dbReference type="EMBL" id="MFC5913435.1"/>
    </source>
</evidence>
<dbReference type="PROSITE" id="PS51318">
    <property type="entry name" value="TAT"/>
    <property type="match status" value="1"/>
</dbReference>
<evidence type="ECO:0000256" key="2">
    <source>
        <dbReference type="SAM" id="SignalP"/>
    </source>
</evidence>
<gene>
    <name evidence="3" type="ORF">ACFP1B_08345</name>
</gene>
<comment type="caution">
    <text evidence="3">The sequence shown here is derived from an EMBL/GenBank/DDBJ whole genome shotgun (WGS) entry which is preliminary data.</text>
</comment>
<name>A0ABW1GHX3_9ACTN</name>
<dbReference type="InterPro" id="IPR006311">
    <property type="entry name" value="TAT_signal"/>
</dbReference>
<keyword evidence="4" id="KW-1185">Reference proteome</keyword>
<accession>A0ABW1GHX3</accession>
<feature type="chain" id="PRO_5046281414" description="Secreted protein" evidence="2">
    <location>
        <begin position="26"/>
        <end position="563"/>
    </location>
</feature>
<organism evidence="3 4">
    <name type="scientific">Streptomyces pulveraceus</name>
    <dbReference type="NCBI Taxonomy" id="68258"/>
    <lineage>
        <taxon>Bacteria</taxon>
        <taxon>Bacillati</taxon>
        <taxon>Actinomycetota</taxon>
        <taxon>Actinomycetes</taxon>
        <taxon>Kitasatosporales</taxon>
        <taxon>Streptomycetaceae</taxon>
        <taxon>Streptomyces</taxon>
    </lineage>
</organism>
<evidence type="ECO:0000256" key="1">
    <source>
        <dbReference type="SAM" id="MobiDB-lite"/>
    </source>
</evidence>
<evidence type="ECO:0000313" key="4">
    <source>
        <dbReference type="Proteomes" id="UP001596200"/>
    </source>
</evidence>
<dbReference type="EMBL" id="JBHSPU010000009">
    <property type="protein sequence ID" value="MFC5913435.1"/>
    <property type="molecule type" value="Genomic_DNA"/>
</dbReference>
<protein>
    <recommendedName>
        <fullName evidence="5">Secreted protein</fullName>
    </recommendedName>
</protein>
<dbReference type="RefSeq" id="WP_344512808.1">
    <property type="nucleotide sequence ID" value="NZ_BAAATU010000024.1"/>
</dbReference>
<feature type="compositionally biased region" description="Acidic residues" evidence="1">
    <location>
        <begin position="51"/>
        <end position="66"/>
    </location>
</feature>
<keyword evidence="2" id="KW-0732">Signal</keyword>
<reference evidence="4" key="1">
    <citation type="journal article" date="2019" name="Int. J. Syst. Evol. Microbiol.">
        <title>The Global Catalogue of Microorganisms (GCM) 10K type strain sequencing project: providing services to taxonomists for standard genome sequencing and annotation.</title>
        <authorList>
            <consortium name="The Broad Institute Genomics Platform"/>
            <consortium name="The Broad Institute Genome Sequencing Center for Infectious Disease"/>
            <person name="Wu L."/>
            <person name="Ma J."/>
        </authorList>
    </citation>
    <scope>NUCLEOTIDE SEQUENCE [LARGE SCALE GENOMIC DNA]</scope>
    <source>
        <strain evidence="4">JCM 4147</strain>
    </source>
</reference>
<evidence type="ECO:0008006" key="5">
    <source>
        <dbReference type="Google" id="ProtNLM"/>
    </source>
</evidence>
<feature type="region of interest" description="Disordered" evidence="1">
    <location>
        <begin position="31"/>
        <end position="84"/>
    </location>
</feature>
<dbReference type="Proteomes" id="UP001596200">
    <property type="component" value="Unassembled WGS sequence"/>
</dbReference>
<sequence length="563" mass="59043">MGKSSRRTRLAVCAVAAGAMLSGLAATAGAAAAPPSAARAADDPVPGNEGMPDDGFDNEPEAEQDDFAGAGAGAGTGTSVAPVPAPVPAPASAAPVPGRAADFKLAKGTDISGLVTKLDAALPKQGLTALMEQANRPAGWEGACGTAGIYGSDLAVNHRVCWKSDDATSSEWVPQAITGVSDAQEDEDWGTSNAEPIAVAGYDAENPGRSDYVAGRDNCVQASASDACNEKGIRVSFFNQATRMYRHVLLVWPYMNSKDHVSFDALHAREGKCTSSVTSSCAAQNGIHAGGMVWYGNYLYVADTANGMRVFDLRKIMDLNPDNNADVNDPTPDGLVSDVVDKKRVGRQSNVWYGYGYRYVMPQVATLKFTAAKNGGTTSGNQCYATGRPKASYISLDRTGTDHLVLGEYCNTNNGGTSPGRVATYPMTALTAAVEGTTGTAASADLAYGLPTGATFNGEALWHKIQGVTRYEGKWYFHRSNGYDNGRLLQATPGTVDGTSQLVGNAKTLESAFGPEDLYLAHGRGDGFAPQLWSLSEHAPSKCAACKRELYSYNVSEMISDFG</sequence>
<feature type="signal peptide" evidence="2">
    <location>
        <begin position="1"/>
        <end position="25"/>
    </location>
</feature>
<proteinExistence type="predicted"/>